<dbReference type="AlphaFoldDB" id="A0A834U0V5"/>
<accession>A0A834U0V5</accession>
<evidence type="ECO:0000313" key="2">
    <source>
        <dbReference type="Proteomes" id="UP000634136"/>
    </source>
</evidence>
<dbReference type="Proteomes" id="UP000634136">
    <property type="component" value="Unassembled WGS sequence"/>
</dbReference>
<organism evidence="1 2">
    <name type="scientific">Senna tora</name>
    <dbReference type="NCBI Taxonomy" id="362788"/>
    <lineage>
        <taxon>Eukaryota</taxon>
        <taxon>Viridiplantae</taxon>
        <taxon>Streptophyta</taxon>
        <taxon>Embryophyta</taxon>
        <taxon>Tracheophyta</taxon>
        <taxon>Spermatophyta</taxon>
        <taxon>Magnoliopsida</taxon>
        <taxon>eudicotyledons</taxon>
        <taxon>Gunneridae</taxon>
        <taxon>Pentapetalae</taxon>
        <taxon>rosids</taxon>
        <taxon>fabids</taxon>
        <taxon>Fabales</taxon>
        <taxon>Fabaceae</taxon>
        <taxon>Caesalpinioideae</taxon>
        <taxon>Cassia clade</taxon>
        <taxon>Senna</taxon>
    </lineage>
</organism>
<protein>
    <submittedName>
        <fullName evidence="1">Uncharacterized protein</fullName>
    </submittedName>
</protein>
<evidence type="ECO:0000313" key="1">
    <source>
        <dbReference type="EMBL" id="KAF7831252.1"/>
    </source>
</evidence>
<proteinExistence type="predicted"/>
<comment type="caution">
    <text evidence="1">The sequence shown here is derived from an EMBL/GenBank/DDBJ whole genome shotgun (WGS) entry which is preliminary data.</text>
</comment>
<dbReference type="EMBL" id="JAAIUW010000005">
    <property type="protein sequence ID" value="KAF7831252.1"/>
    <property type="molecule type" value="Genomic_DNA"/>
</dbReference>
<name>A0A834U0V5_9FABA</name>
<keyword evidence="2" id="KW-1185">Reference proteome</keyword>
<reference evidence="1" key="1">
    <citation type="submission" date="2020-09" db="EMBL/GenBank/DDBJ databases">
        <title>Genome-Enabled Discovery of Anthraquinone Biosynthesis in Senna tora.</title>
        <authorList>
            <person name="Kang S.-H."/>
            <person name="Pandey R.P."/>
            <person name="Lee C.-M."/>
            <person name="Sim J.-S."/>
            <person name="Jeong J.-T."/>
            <person name="Choi B.-S."/>
            <person name="Jung M."/>
            <person name="Ginzburg D."/>
            <person name="Zhao K."/>
            <person name="Won S.Y."/>
            <person name="Oh T.-J."/>
            <person name="Yu Y."/>
            <person name="Kim N.-H."/>
            <person name="Lee O.R."/>
            <person name="Lee T.-H."/>
            <person name="Bashyal P."/>
            <person name="Kim T.-S."/>
            <person name="Lee W.-H."/>
            <person name="Kawkins C."/>
            <person name="Kim C.-K."/>
            <person name="Kim J.S."/>
            <person name="Ahn B.O."/>
            <person name="Rhee S.Y."/>
            <person name="Sohng J.K."/>
        </authorList>
    </citation>
    <scope>NUCLEOTIDE SEQUENCE</scope>
    <source>
        <tissue evidence="1">Leaf</tissue>
    </source>
</reference>
<gene>
    <name evidence="1" type="ORF">G2W53_013585</name>
</gene>
<sequence length="24" mass="2737">MAYEDDEDNREAAILKSLIDSPKI</sequence>